<keyword evidence="2" id="KW-1185">Reference proteome</keyword>
<reference evidence="1 2" key="1">
    <citation type="submission" date="2018-08" db="EMBL/GenBank/DDBJ databases">
        <title>Genomic investigation of the strawberry pathogen Phytophthora fragariae indicates pathogenicity is determined by transcriptional variation in three key races.</title>
        <authorList>
            <person name="Adams T.M."/>
            <person name="Armitage A.D."/>
            <person name="Sobczyk M.K."/>
            <person name="Bates H.J."/>
            <person name="Dunwell J.M."/>
            <person name="Nellist C.F."/>
            <person name="Harrison R.J."/>
        </authorList>
    </citation>
    <scope>NUCLEOTIDE SEQUENCE [LARGE SCALE GENOMIC DNA]</scope>
    <source>
        <strain evidence="1 2">SCRP333</strain>
    </source>
</reference>
<dbReference type="EMBL" id="QXFT01000080">
    <property type="protein sequence ID" value="KAE9356049.1"/>
    <property type="molecule type" value="Genomic_DNA"/>
</dbReference>
<organism evidence="1 2">
    <name type="scientific">Phytophthora rubi</name>
    <dbReference type="NCBI Taxonomy" id="129364"/>
    <lineage>
        <taxon>Eukaryota</taxon>
        <taxon>Sar</taxon>
        <taxon>Stramenopiles</taxon>
        <taxon>Oomycota</taxon>
        <taxon>Peronosporomycetes</taxon>
        <taxon>Peronosporales</taxon>
        <taxon>Peronosporaceae</taxon>
        <taxon>Phytophthora</taxon>
    </lineage>
</organism>
<gene>
    <name evidence="1" type="ORF">PR003_g2536</name>
</gene>
<comment type="caution">
    <text evidence="1">The sequence shown here is derived from an EMBL/GenBank/DDBJ whole genome shotgun (WGS) entry which is preliminary data.</text>
</comment>
<evidence type="ECO:0000313" key="1">
    <source>
        <dbReference type="EMBL" id="KAE9356049.1"/>
    </source>
</evidence>
<dbReference type="Proteomes" id="UP000434957">
    <property type="component" value="Unassembled WGS sequence"/>
</dbReference>
<accession>A0A6A4G7J4</accession>
<proteinExistence type="predicted"/>
<name>A0A6A4G7J4_9STRA</name>
<evidence type="ECO:0000313" key="2">
    <source>
        <dbReference type="Proteomes" id="UP000434957"/>
    </source>
</evidence>
<dbReference type="AlphaFoldDB" id="A0A6A4G7J4"/>
<sequence length="177" mass="19922">MIVSVCKETKGYRVYLPKDEVVVTTQHVRSIETLDKAQNKQWSASTWMICFVTGTQQVAVDAFFGELEEFSVKNLGRASKFVGMRVAYDDEHGYDLDQQVMILEMLNDHGIDKSNCVRTPIGPGWNEVRGSEGEKLPVAGSDETIPARKFQSLVGNLMWVVRRTRPDIAFAVHKAAR</sequence>
<evidence type="ECO:0008006" key="3">
    <source>
        <dbReference type="Google" id="ProtNLM"/>
    </source>
</evidence>
<protein>
    <recommendedName>
        <fullName evidence="3">Reverse transcriptase Ty1/copia-type domain-containing protein</fullName>
    </recommendedName>
</protein>